<dbReference type="CDD" id="cd06261">
    <property type="entry name" value="TM_PBP2"/>
    <property type="match status" value="1"/>
</dbReference>
<evidence type="ECO:0000256" key="3">
    <source>
        <dbReference type="ARBA" id="ARBA00022475"/>
    </source>
</evidence>
<organism evidence="9 10">
    <name type="scientific">Bacillus coahuilensis p1.1.43</name>
    <dbReference type="NCBI Taxonomy" id="1150625"/>
    <lineage>
        <taxon>Bacteria</taxon>
        <taxon>Bacillati</taxon>
        <taxon>Bacillota</taxon>
        <taxon>Bacilli</taxon>
        <taxon>Bacillales</taxon>
        <taxon>Bacillaceae</taxon>
        <taxon>Bacillus</taxon>
    </lineage>
</organism>
<evidence type="ECO:0000256" key="2">
    <source>
        <dbReference type="ARBA" id="ARBA00022448"/>
    </source>
</evidence>
<dbReference type="PATRIC" id="fig|1150625.3.peg.3543"/>
<dbReference type="SUPFAM" id="SSF161098">
    <property type="entry name" value="MetI-like"/>
    <property type="match status" value="1"/>
</dbReference>
<dbReference type="STRING" id="1150625.Q75_16865"/>
<feature type="transmembrane region" description="Helical" evidence="7">
    <location>
        <begin position="243"/>
        <end position="260"/>
    </location>
</feature>
<accession>A0A147K3W4</accession>
<dbReference type="Pfam" id="PF00528">
    <property type="entry name" value="BPD_transp_1"/>
    <property type="match status" value="1"/>
</dbReference>
<dbReference type="OrthoDB" id="2958608at2"/>
<dbReference type="GO" id="GO:0055085">
    <property type="term" value="P:transmembrane transport"/>
    <property type="evidence" value="ECO:0007669"/>
    <property type="project" value="InterPro"/>
</dbReference>
<sequence length="277" mass="32042">MKRLKVNTLQILLILTGIILLSILPSILNEVWKIVSGFFSLSSLVYVNPILGIERELFPFFWTAYEYTMLLFFSALLFSLFVAISLISFYFLLGRVFQSLMDSICFILSALPDIFVIIGSQLCIVWIYKRTGNTFFNFVALGEERAYALPILCLSILPTLYFFRTLTVLMKEEFEKQYVVLARSKGISYFRIFYIHIFRNTMISLAFHGKNVIWMMLSNLLILEYLFNIFGVTTFLFSYNSPTLFAVSSILLFIPIFLFLKGIQKLASNMTGKEVEL</sequence>
<dbReference type="EMBL" id="LDYG01000057">
    <property type="protein sequence ID" value="KUP03988.1"/>
    <property type="molecule type" value="Genomic_DNA"/>
</dbReference>
<keyword evidence="4 7" id="KW-0812">Transmembrane</keyword>
<dbReference type="RefSeq" id="WP_059352069.1">
    <property type="nucleotide sequence ID" value="NZ_LDYG01000057.1"/>
</dbReference>
<feature type="domain" description="ABC transmembrane type-1" evidence="8">
    <location>
        <begin position="78"/>
        <end position="266"/>
    </location>
</feature>
<evidence type="ECO:0000256" key="5">
    <source>
        <dbReference type="ARBA" id="ARBA00022989"/>
    </source>
</evidence>
<evidence type="ECO:0000313" key="10">
    <source>
        <dbReference type="Proteomes" id="UP000074108"/>
    </source>
</evidence>
<comment type="caution">
    <text evidence="9">The sequence shown here is derived from an EMBL/GenBank/DDBJ whole genome shotgun (WGS) entry which is preliminary data.</text>
</comment>
<dbReference type="InterPro" id="IPR035906">
    <property type="entry name" value="MetI-like_sf"/>
</dbReference>
<evidence type="ECO:0000256" key="4">
    <source>
        <dbReference type="ARBA" id="ARBA00022692"/>
    </source>
</evidence>
<dbReference type="Proteomes" id="UP000074108">
    <property type="component" value="Unassembled WGS sequence"/>
</dbReference>
<keyword evidence="3" id="KW-1003">Cell membrane</keyword>
<dbReference type="GO" id="GO:0005886">
    <property type="term" value="C:plasma membrane"/>
    <property type="evidence" value="ECO:0007669"/>
    <property type="project" value="UniProtKB-SubCell"/>
</dbReference>
<evidence type="ECO:0000313" key="9">
    <source>
        <dbReference type="EMBL" id="KUP03988.1"/>
    </source>
</evidence>
<feature type="transmembrane region" description="Helical" evidence="7">
    <location>
        <begin position="212"/>
        <end position="237"/>
    </location>
</feature>
<protein>
    <recommendedName>
        <fullName evidence="8">ABC transmembrane type-1 domain-containing protein</fullName>
    </recommendedName>
</protein>
<name>A0A147K3W4_9BACI</name>
<keyword evidence="2" id="KW-0813">Transport</keyword>
<keyword evidence="6 7" id="KW-0472">Membrane</keyword>
<evidence type="ECO:0000259" key="8">
    <source>
        <dbReference type="Pfam" id="PF00528"/>
    </source>
</evidence>
<dbReference type="PANTHER" id="PTHR30465">
    <property type="entry name" value="INNER MEMBRANE ABC TRANSPORTER"/>
    <property type="match status" value="1"/>
</dbReference>
<reference evidence="9 10" key="1">
    <citation type="journal article" date="2016" name="Front. Microbiol.">
        <title>Microevolution Analysis of Bacillus coahuilensis Unveils Differences in Phosphorus Acquisition Strategies and Their Regulation.</title>
        <authorList>
            <person name="Gomez-Lunar Z."/>
            <person name="Hernandez-Gonzalez I."/>
            <person name="Rodriguez-Torres M.D."/>
            <person name="Souza V."/>
            <person name="Olmedo-Alvarez G."/>
        </authorList>
    </citation>
    <scope>NUCLEOTIDE SEQUENCE [LARGE SCALE GENOMIC DNA]</scope>
    <source>
        <strain evidence="10">p1.1.43</strain>
    </source>
</reference>
<gene>
    <name evidence="9" type="ORF">Q75_16865</name>
</gene>
<feature type="transmembrane region" description="Helical" evidence="7">
    <location>
        <begin position="71"/>
        <end position="93"/>
    </location>
</feature>
<proteinExistence type="predicted"/>
<evidence type="ECO:0000256" key="1">
    <source>
        <dbReference type="ARBA" id="ARBA00004651"/>
    </source>
</evidence>
<comment type="subcellular location">
    <subcellularLocation>
        <location evidence="1">Cell membrane</location>
        <topology evidence="1">Multi-pass membrane protein</topology>
    </subcellularLocation>
</comment>
<evidence type="ECO:0000256" key="7">
    <source>
        <dbReference type="SAM" id="Phobius"/>
    </source>
</evidence>
<feature type="transmembrane region" description="Helical" evidence="7">
    <location>
        <begin position="6"/>
        <end position="24"/>
    </location>
</feature>
<feature type="transmembrane region" description="Helical" evidence="7">
    <location>
        <begin position="147"/>
        <end position="166"/>
    </location>
</feature>
<keyword evidence="5 7" id="KW-1133">Transmembrane helix</keyword>
<evidence type="ECO:0000256" key="6">
    <source>
        <dbReference type="ARBA" id="ARBA00023136"/>
    </source>
</evidence>
<dbReference type="AlphaFoldDB" id="A0A147K3W4"/>
<dbReference type="InterPro" id="IPR000515">
    <property type="entry name" value="MetI-like"/>
</dbReference>
<keyword evidence="10" id="KW-1185">Reference proteome</keyword>
<dbReference type="PANTHER" id="PTHR30465:SF44">
    <property type="entry name" value="ABC-TYPE DIPEPTIDE_OLIGOPEPTIDE TRANSPORT SYSTEM, PERMEASE COMPONENT"/>
    <property type="match status" value="1"/>
</dbReference>
<feature type="transmembrane region" description="Helical" evidence="7">
    <location>
        <begin position="105"/>
        <end position="127"/>
    </location>
</feature>